<protein>
    <submittedName>
        <fullName evidence="1">Uncharacterized protein</fullName>
    </submittedName>
</protein>
<proteinExistence type="predicted"/>
<reference evidence="1" key="1">
    <citation type="journal article" date="2014" name="Front. Microbiol.">
        <title>High frequency of phylogenetically diverse reductive dehalogenase-homologous genes in deep subseafloor sedimentary metagenomes.</title>
        <authorList>
            <person name="Kawai M."/>
            <person name="Futagami T."/>
            <person name="Toyoda A."/>
            <person name="Takaki Y."/>
            <person name="Nishi S."/>
            <person name="Hori S."/>
            <person name="Arai W."/>
            <person name="Tsubouchi T."/>
            <person name="Morono Y."/>
            <person name="Uchiyama I."/>
            <person name="Ito T."/>
            <person name="Fujiyama A."/>
            <person name="Inagaki F."/>
            <person name="Takami H."/>
        </authorList>
    </citation>
    <scope>NUCLEOTIDE SEQUENCE</scope>
    <source>
        <strain evidence="1">Expedition CK06-06</strain>
    </source>
</reference>
<feature type="non-terminal residue" evidence="1">
    <location>
        <position position="68"/>
    </location>
</feature>
<name>X1C2H6_9ZZZZ</name>
<dbReference type="AlphaFoldDB" id="X1C2H6"/>
<evidence type="ECO:0000313" key="1">
    <source>
        <dbReference type="EMBL" id="GAG78586.1"/>
    </source>
</evidence>
<comment type="caution">
    <text evidence="1">The sequence shown here is derived from an EMBL/GenBank/DDBJ whole genome shotgun (WGS) entry which is preliminary data.</text>
</comment>
<sequence>MAKKLPVIIDNRGDNKVLRALQKLLPNLEKMDIATGVFEIGSFLLLEDFWQNLDKIRILMGDETTKRT</sequence>
<organism evidence="1">
    <name type="scientific">marine sediment metagenome</name>
    <dbReference type="NCBI Taxonomy" id="412755"/>
    <lineage>
        <taxon>unclassified sequences</taxon>
        <taxon>metagenomes</taxon>
        <taxon>ecological metagenomes</taxon>
    </lineage>
</organism>
<accession>X1C2H6</accession>
<dbReference type="EMBL" id="BART01018834">
    <property type="protein sequence ID" value="GAG78586.1"/>
    <property type="molecule type" value="Genomic_DNA"/>
</dbReference>
<gene>
    <name evidence="1" type="ORF">S01H4_35420</name>
</gene>